<accession>A0A1H7X1S6</accession>
<proteinExistence type="inferred from homology"/>
<dbReference type="PANTHER" id="PTHR23416:SF23">
    <property type="entry name" value="ACETYLTRANSFERASE C18B11.09C-RELATED"/>
    <property type="match status" value="1"/>
</dbReference>
<dbReference type="Gene3D" id="2.160.10.10">
    <property type="entry name" value="Hexapeptide repeat proteins"/>
    <property type="match status" value="1"/>
</dbReference>
<keyword evidence="3" id="KW-0677">Repeat</keyword>
<organism evidence="5 6">
    <name type="scientific">Syntrophus gentianae</name>
    <dbReference type="NCBI Taxonomy" id="43775"/>
    <lineage>
        <taxon>Bacteria</taxon>
        <taxon>Pseudomonadati</taxon>
        <taxon>Thermodesulfobacteriota</taxon>
        <taxon>Syntrophia</taxon>
        <taxon>Syntrophales</taxon>
        <taxon>Syntrophaceae</taxon>
        <taxon>Syntrophus</taxon>
    </lineage>
</organism>
<keyword evidence="6" id="KW-1185">Reference proteome</keyword>
<dbReference type="InterPro" id="IPR001451">
    <property type="entry name" value="Hexapep"/>
</dbReference>
<dbReference type="PROSITE" id="PS00101">
    <property type="entry name" value="HEXAPEP_TRANSFERASES"/>
    <property type="match status" value="1"/>
</dbReference>
<dbReference type="STRING" id="43775.SAMN04489760_1098"/>
<evidence type="ECO:0000256" key="1">
    <source>
        <dbReference type="ARBA" id="ARBA00007274"/>
    </source>
</evidence>
<evidence type="ECO:0000313" key="6">
    <source>
        <dbReference type="Proteomes" id="UP000198744"/>
    </source>
</evidence>
<dbReference type="EMBL" id="FOBS01000009">
    <property type="protein sequence ID" value="SEM27800.1"/>
    <property type="molecule type" value="Genomic_DNA"/>
</dbReference>
<comment type="similarity">
    <text evidence="1">Belongs to the transferase hexapeptide repeat family.</text>
</comment>
<dbReference type="InterPro" id="IPR018357">
    <property type="entry name" value="Hexapep_transf_CS"/>
</dbReference>
<name>A0A1H7X1S6_9BACT</name>
<dbReference type="OrthoDB" id="9815592at2"/>
<dbReference type="SUPFAM" id="SSF51161">
    <property type="entry name" value="Trimeric LpxA-like enzymes"/>
    <property type="match status" value="1"/>
</dbReference>
<protein>
    <submittedName>
        <fullName evidence="5">Hexapeptide repeat of succinyl-transferase</fullName>
    </submittedName>
</protein>
<dbReference type="InterPro" id="IPR051159">
    <property type="entry name" value="Hexapeptide_acetyltransf"/>
</dbReference>
<dbReference type="InterPro" id="IPR011004">
    <property type="entry name" value="Trimer_LpxA-like_sf"/>
</dbReference>
<keyword evidence="2 5" id="KW-0808">Transferase</keyword>
<evidence type="ECO:0000256" key="2">
    <source>
        <dbReference type="ARBA" id="ARBA00022679"/>
    </source>
</evidence>
<evidence type="ECO:0000313" key="5">
    <source>
        <dbReference type="EMBL" id="SEM27800.1"/>
    </source>
</evidence>
<dbReference type="AlphaFoldDB" id="A0A1H7X1S6"/>
<evidence type="ECO:0000256" key="4">
    <source>
        <dbReference type="ARBA" id="ARBA00023315"/>
    </source>
</evidence>
<evidence type="ECO:0000256" key="3">
    <source>
        <dbReference type="ARBA" id="ARBA00022737"/>
    </source>
</evidence>
<dbReference type="Pfam" id="PF00132">
    <property type="entry name" value="Hexapep"/>
    <property type="match status" value="1"/>
</dbReference>
<dbReference type="RefSeq" id="WP_093883132.1">
    <property type="nucleotide sequence ID" value="NZ_FOBS01000009.1"/>
</dbReference>
<dbReference type="Proteomes" id="UP000198744">
    <property type="component" value="Unassembled WGS sequence"/>
</dbReference>
<keyword evidence="4" id="KW-0012">Acyltransferase</keyword>
<dbReference type="CDD" id="cd04647">
    <property type="entry name" value="LbH_MAT_like"/>
    <property type="match status" value="1"/>
</dbReference>
<dbReference type="GO" id="GO:0008374">
    <property type="term" value="F:O-acyltransferase activity"/>
    <property type="evidence" value="ECO:0007669"/>
    <property type="project" value="TreeGrafter"/>
</dbReference>
<gene>
    <name evidence="5" type="ORF">SAMN04489760_1098</name>
</gene>
<reference evidence="5 6" key="1">
    <citation type="submission" date="2016-10" db="EMBL/GenBank/DDBJ databases">
        <authorList>
            <person name="de Groot N.N."/>
        </authorList>
    </citation>
    <scope>NUCLEOTIDE SEQUENCE [LARGE SCALE GENOMIC DNA]</scope>
    <source>
        <strain evidence="5 6">DSM 8423</strain>
    </source>
</reference>
<dbReference type="PANTHER" id="PTHR23416">
    <property type="entry name" value="SIALIC ACID SYNTHASE-RELATED"/>
    <property type="match status" value="1"/>
</dbReference>
<sequence length="143" mass="15558">MNRIKIKIGALIRKLIVKYYRFLGVVIGNNVFISHACKIDTTYPGSVFIEDNVYITYGAIIIAHDHSVYRHRPFIQDNGRGKVVIKKNAFIGAGAIILRDVTIGENSVVAAGSVVTADVPTNSIVAGNPAKILKFFSPKGTSK</sequence>